<name>A0A183DGZ0_9BILA</name>
<comment type="similarity">
    <text evidence="1">Belongs to the DEAD box helicase family. DEAH subfamily.</text>
</comment>
<evidence type="ECO:0000259" key="6">
    <source>
        <dbReference type="SMART" id="SM00847"/>
    </source>
</evidence>
<evidence type="ECO:0000313" key="9">
    <source>
        <dbReference type="WBParaSite" id="GPUH_0000799001-mRNA-1"/>
    </source>
</evidence>
<accession>A0A183DGZ0</accession>
<dbReference type="GO" id="GO:0043138">
    <property type="term" value="F:3'-5' DNA helicase activity"/>
    <property type="evidence" value="ECO:0007669"/>
    <property type="project" value="TreeGrafter"/>
</dbReference>
<keyword evidence="5" id="KW-0067">ATP-binding</keyword>
<evidence type="ECO:0000256" key="1">
    <source>
        <dbReference type="ARBA" id="ARBA00008792"/>
    </source>
</evidence>
<gene>
    <name evidence="7" type="ORF">GPUH_LOCUS7979</name>
</gene>
<dbReference type="Pfam" id="PF21010">
    <property type="entry name" value="HA2_C"/>
    <property type="match status" value="1"/>
</dbReference>
<dbReference type="GO" id="GO:0003724">
    <property type="term" value="F:RNA helicase activity"/>
    <property type="evidence" value="ECO:0007669"/>
    <property type="project" value="TreeGrafter"/>
</dbReference>
<evidence type="ECO:0000256" key="5">
    <source>
        <dbReference type="ARBA" id="ARBA00022840"/>
    </source>
</evidence>
<dbReference type="GO" id="GO:0005524">
    <property type="term" value="F:ATP binding"/>
    <property type="evidence" value="ECO:0007669"/>
    <property type="project" value="UniProtKB-KW"/>
</dbReference>
<dbReference type="GO" id="GO:0003723">
    <property type="term" value="F:RNA binding"/>
    <property type="evidence" value="ECO:0007669"/>
    <property type="project" value="TreeGrafter"/>
</dbReference>
<evidence type="ECO:0000256" key="4">
    <source>
        <dbReference type="ARBA" id="ARBA00022806"/>
    </source>
</evidence>
<dbReference type="Pfam" id="PF04408">
    <property type="entry name" value="WHD_HA2"/>
    <property type="match status" value="1"/>
</dbReference>
<proteinExistence type="inferred from homology"/>
<keyword evidence="3" id="KW-0378">Hydrolase</keyword>
<keyword evidence="8" id="KW-1185">Reference proteome</keyword>
<reference evidence="9" key="1">
    <citation type="submission" date="2016-06" db="UniProtKB">
        <authorList>
            <consortium name="WormBaseParasite"/>
        </authorList>
    </citation>
    <scope>IDENTIFICATION</scope>
</reference>
<dbReference type="GO" id="GO:1990904">
    <property type="term" value="C:ribonucleoprotein complex"/>
    <property type="evidence" value="ECO:0007669"/>
    <property type="project" value="TreeGrafter"/>
</dbReference>
<dbReference type="Gene3D" id="1.20.120.1080">
    <property type="match status" value="1"/>
</dbReference>
<dbReference type="WBParaSite" id="GPUH_0000799001-mRNA-1">
    <property type="protein sequence ID" value="GPUH_0000799001-mRNA-1"/>
    <property type="gene ID" value="GPUH_0000799001"/>
</dbReference>
<dbReference type="Proteomes" id="UP000271098">
    <property type="component" value="Unassembled WGS sequence"/>
</dbReference>
<dbReference type="AlphaFoldDB" id="A0A183DGZ0"/>
<organism evidence="9">
    <name type="scientific">Gongylonema pulchrum</name>
    <dbReference type="NCBI Taxonomy" id="637853"/>
    <lineage>
        <taxon>Eukaryota</taxon>
        <taxon>Metazoa</taxon>
        <taxon>Ecdysozoa</taxon>
        <taxon>Nematoda</taxon>
        <taxon>Chromadorea</taxon>
        <taxon>Rhabditida</taxon>
        <taxon>Spirurina</taxon>
        <taxon>Spiruromorpha</taxon>
        <taxon>Spiruroidea</taxon>
        <taxon>Gongylonematidae</taxon>
        <taxon>Gongylonema</taxon>
    </lineage>
</organism>
<dbReference type="GO" id="GO:0016887">
    <property type="term" value="F:ATP hydrolysis activity"/>
    <property type="evidence" value="ECO:0007669"/>
    <property type="project" value="TreeGrafter"/>
</dbReference>
<keyword evidence="4" id="KW-0347">Helicase</keyword>
<sequence length="115" mass="12494">MSALDTNSELTELGRILARLPIEPILGKTLVLATACGVGELLATIAAASSFSTPFIPRERMASKLSTQQRSFAGTRHSDHIALISVFNQFRKSYDEGPVTEKNFCDRYSLSSTGN</sequence>
<dbReference type="PANTHER" id="PTHR18934:SF119">
    <property type="entry name" value="ATP-DEPENDENT RNA HELICASE A"/>
    <property type="match status" value="1"/>
</dbReference>
<dbReference type="OrthoDB" id="5600252at2759"/>
<dbReference type="GO" id="GO:0050684">
    <property type="term" value="P:regulation of mRNA processing"/>
    <property type="evidence" value="ECO:0007669"/>
    <property type="project" value="TreeGrafter"/>
</dbReference>
<keyword evidence="2" id="KW-0547">Nucleotide-binding</keyword>
<evidence type="ECO:0000313" key="8">
    <source>
        <dbReference type="Proteomes" id="UP000271098"/>
    </source>
</evidence>
<evidence type="ECO:0000313" key="7">
    <source>
        <dbReference type="EMBL" id="VDK60328.1"/>
    </source>
</evidence>
<dbReference type="PANTHER" id="PTHR18934">
    <property type="entry name" value="ATP-DEPENDENT RNA HELICASE"/>
    <property type="match status" value="1"/>
</dbReference>
<feature type="domain" description="Helicase-associated" evidence="6">
    <location>
        <begin position="1"/>
        <end position="84"/>
    </location>
</feature>
<dbReference type="GO" id="GO:0045944">
    <property type="term" value="P:positive regulation of transcription by RNA polymerase II"/>
    <property type="evidence" value="ECO:0007669"/>
    <property type="project" value="TreeGrafter"/>
</dbReference>
<evidence type="ECO:0000256" key="3">
    <source>
        <dbReference type="ARBA" id="ARBA00022801"/>
    </source>
</evidence>
<dbReference type="SMART" id="SM00847">
    <property type="entry name" value="HA2"/>
    <property type="match status" value="1"/>
</dbReference>
<dbReference type="InterPro" id="IPR048333">
    <property type="entry name" value="HA2_WH"/>
</dbReference>
<protein>
    <submittedName>
        <fullName evidence="9">HA2 domain-containing protein</fullName>
    </submittedName>
</protein>
<reference evidence="7 8" key="2">
    <citation type="submission" date="2018-11" db="EMBL/GenBank/DDBJ databases">
        <authorList>
            <consortium name="Pathogen Informatics"/>
        </authorList>
    </citation>
    <scope>NUCLEOTIDE SEQUENCE [LARGE SCALE GENOMIC DNA]</scope>
</reference>
<evidence type="ECO:0000256" key="2">
    <source>
        <dbReference type="ARBA" id="ARBA00022741"/>
    </source>
</evidence>
<dbReference type="InterPro" id="IPR007502">
    <property type="entry name" value="Helicase-assoc_dom"/>
</dbReference>
<dbReference type="EMBL" id="UYRT01022009">
    <property type="protein sequence ID" value="VDK60328.1"/>
    <property type="molecule type" value="Genomic_DNA"/>
</dbReference>
<dbReference type="GO" id="GO:0005730">
    <property type="term" value="C:nucleolus"/>
    <property type="evidence" value="ECO:0007669"/>
    <property type="project" value="TreeGrafter"/>
</dbReference>